<dbReference type="SUPFAM" id="SSF57924">
    <property type="entry name" value="Inhibitor of apoptosis (IAP) repeat"/>
    <property type="match status" value="2"/>
</dbReference>
<dbReference type="Gene3D" id="3.30.40.10">
    <property type="entry name" value="Zinc/RING finger domain, C3HC4 (zinc finger)"/>
    <property type="match status" value="1"/>
</dbReference>
<feature type="domain" description="RING-type" evidence="6">
    <location>
        <begin position="469"/>
        <end position="504"/>
    </location>
</feature>
<dbReference type="AlphaFoldDB" id="A0AAN9BR23"/>
<evidence type="ECO:0000256" key="3">
    <source>
        <dbReference type="ARBA" id="ARBA00022833"/>
    </source>
</evidence>
<keyword evidence="2 4" id="KW-0863">Zinc-finger</keyword>
<proteinExistence type="inferred from homology"/>
<keyword evidence="2 4" id="KW-0479">Metal-binding</keyword>
<dbReference type="Pfam" id="PF00653">
    <property type="entry name" value="BIR"/>
    <property type="match status" value="2"/>
</dbReference>
<dbReference type="Gene3D" id="1.10.1170.10">
    <property type="entry name" value="Inhibitor Of Apoptosis Protein (2mihbC-IAP-1), Chain A"/>
    <property type="match status" value="2"/>
</dbReference>
<reference evidence="7 8" key="1">
    <citation type="submission" date="2024-02" db="EMBL/GenBank/DDBJ databases">
        <title>Chromosome-scale genome assembly of the rough periwinkle Littorina saxatilis.</title>
        <authorList>
            <person name="De Jode A."/>
            <person name="Faria R."/>
            <person name="Formenti G."/>
            <person name="Sims Y."/>
            <person name="Smith T.P."/>
            <person name="Tracey A."/>
            <person name="Wood J.M.D."/>
            <person name="Zagrodzka Z.B."/>
            <person name="Johannesson K."/>
            <person name="Butlin R.K."/>
            <person name="Leder E.H."/>
        </authorList>
    </citation>
    <scope>NUCLEOTIDE SEQUENCE [LARGE SCALE GENOMIC DNA]</scope>
    <source>
        <strain evidence="7">Snail1</strain>
        <tissue evidence="7">Muscle</tissue>
    </source>
</reference>
<feature type="region of interest" description="Disordered" evidence="5">
    <location>
        <begin position="424"/>
        <end position="454"/>
    </location>
</feature>
<dbReference type="SMART" id="SM00238">
    <property type="entry name" value="BIR"/>
    <property type="match status" value="2"/>
</dbReference>
<sequence>MLDLLRRQSSLDQQAEADCLDDSLDLTPDTQSTFAREMRSERARLQTFGHSWPAKWTKQLASYGFYSVTTDTAGPEQFVRCAFCGLELRGVTSAKEAKVQHWRAARGYCPFLKGDDVGNVGADDTAERVTRDVNTGTMPAGPETFPRTERLHHVGATPVTSPPFTTHSLVFINHSPPQHHVTSPSRHTVAMMSPQNQSNLPPNPADNSQQHNSTAWADIVRTARYPQMASFHARLDSLRTWPLVKPTARELSRAGLFHVKCRRHPDTSGLHGDDRNGGECADSVKCFWCGERFHRWQESDDAMLEHARLSPRCRYVTQILGRQLHDDIIKAGSSHLDNRLFANEHETTSNDVMESAPVQRVLQMGFPRQLVQELLSHNGQRLSADTLCELVLHAAQQQQHDLAAGRTTSTTTRTGEGEATFKMTTNTNYGHSSTPRDQPTVPKTGSRRDQALTPAEVTGPLTSDRKVTCKVCSEEEVKVTFRPCNHLVCCSRCARFFTLCPVCQRHIEDRQTTNLA</sequence>
<evidence type="ECO:0000256" key="5">
    <source>
        <dbReference type="SAM" id="MobiDB-lite"/>
    </source>
</evidence>
<evidence type="ECO:0000313" key="7">
    <source>
        <dbReference type="EMBL" id="KAK7110167.1"/>
    </source>
</evidence>
<dbReference type="Pfam" id="PF13920">
    <property type="entry name" value="zf-C3HC4_3"/>
    <property type="match status" value="1"/>
</dbReference>
<name>A0AAN9BR23_9CAEN</name>
<feature type="compositionally biased region" description="Polar residues" evidence="5">
    <location>
        <begin position="424"/>
        <end position="443"/>
    </location>
</feature>
<gene>
    <name evidence="7" type="ORF">V1264_014090</name>
</gene>
<dbReference type="GO" id="GO:0005737">
    <property type="term" value="C:cytoplasm"/>
    <property type="evidence" value="ECO:0007669"/>
    <property type="project" value="TreeGrafter"/>
</dbReference>
<evidence type="ECO:0000256" key="1">
    <source>
        <dbReference type="ARBA" id="ARBA00006672"/>
    </source>
</evidence>
<dbReference type="PROSITE" id="PS50143">
    <property type="entry name" value="BIR_REPEAT_2"/>
    <property type="match status" value="2"/>
</dbReference>
<accession>A0AAN9BR23</accession>
<dbReference type="EMBL" id="JBAMIC010000003">
    <property type="protein sequence ID" value="KAK7110167.1"/>
    <property type="molecule type" value="Genomic_DNA"/>
</dbReference>
<keyword evidence="8" id="KW-1185">Reference proteome</keyword>
<dbReference type="InterPro" id="IPR001370">
    <property type="entry name" value="BIR_rpt"/>
</dbReference>
<organism evidence="7 8">
    <name type="scientific">Littorina saxatilis</name>
    <dbReference type="NCBI Taxonomy" id="31220"/>
    <lineage>
        <taxon>Eukaryota</taxon>
        <taxon>Metazoa</taxon>
        <taxon>Spiralia</taxon>
        <taxon>Lophotrochozoa</taxon>
        <taxon>Mollusca</taxon>
        <taxon>Gastropoda</taxon>
        <taxon>Caenogastropoda</taxon>
        <taxon>Littorinimorpha</taxon>
        <taxon>Littorinoidea</taxon>
        <taxon>Littorinidae</taxon>
        <taxon>Littorina</taxon>
    </lineage>
</organism>
<evidence type="ECO:0000256" key="2">
    <source>
        <dbReference type="ARBA" id="ARBA00022771"/>
    </source>
</evidence>
<dbReference type="GO" id="GO:0051726">
    <property type="term" value="P:regulation of cell cycle"/>
    <property type="evidence" value="ECO:0007669"/>
    <property type="project" value="TreeGrafter"/>
</dbReference>
<dbReference type="PANTHER" id="PTHR10044:SF139">
    <property type="entry name" value="DEATH-ASSOCIATED INHIBITOR OF APOPTOSIS 2"/>
    <property type="match status" value="1"/>
</dbReference>
<protein>
    <recommendedName>
        <fullName evidence="6">RING-type domain-containing protein</fullName>
    </recommendedName>
</protein>
<dbReference type="PANTHER" id="PTHR10044">
    <property type="entry name" value="INHIBITOR OF APOPTOSIS"/>
    <property type="match status" value="1"/>
</dbReference>
<evidence type="ECO:0000259" key="6">
    <source>
        <dbReference type="PROSITE" id="PS50089"/>
    </source>
</evidence>
<dbReference type="GO" id="GO:0005634">
    <property type="term" value="C:nucleus"/>
    <property type="evidence" value="ECO:0007669"/>
    <property type="project" value="TreeGrafter"/>
</dbReference>
<dbReference type="CDD" id="cd00022">
    <property type="entry name" value="BIR"/>
    <property type="match status" value="1"/>
</dbReference>
<keyword evidence="3" id="KW-0862">Zinc</keyword>
<evidence type="ECO:0000256" key="4">
    <source>
        <dbReference type="PROSITE-ProRule" id="PRU00175"/>
    </source>
</evidence>
<dbReference type="Proteomes" id="UP001374579">
    <property type="component" value="Unassembled WGS sequence"/>
</dbReference>
<dbReference type="GO" id="GO:0008270">
    <property type="term" value="F:zinc ion binding"/>
    <property type="evidence" value="ECO:0007669"/>
    <property type="project" value="UniProtKB-KW"/>
</dbReference>
<dbReference type="PROSITE" id="PS50089">
    <property type="entry name" value="ZF_RING_2"/>
    <property type="match status" value="1"/>
</dbReference>
<dbReference type="InterPro" id="IPR050784">
    <property type="entry name" value="IAP"/>
</dbReference>
<comment type="caution">
    <text evidence="7">The sequence shown here is derived from an EMBL/GenBank/DDBJ whole genome shotgun (WGS) entry which is preliminary data.</text>
</comment>
<evidence type="ECO:0000313" key="8">
    <source>
        <dbReference type="Proteomes" id="UP001374579"/>
    </source>
</evidence>
<comment type="similarity">
    <text evidence="1">Belongs to the IAP family.</text>
</comment>
<dbReference type="InterPro" id="IPR001841">
    <property type="entry name" value="Znf_RING"/>
</dbReference>
<feature type="region of interest" description="Disordered" evidence="5">
    <location>
        <begin position="192"/>
        <end position="211"/>
    </location>
</feature>
<dbReference type="InterPro" id="IPR013083">
    <property type="entry name" value="Znf_RING/FYVE/PHD"/>
</dbReference>